<keyword evidence="3" id="KW-0807">Transducer</keyword>
<feature type="transmembrane region" description="Helical" evidence="5">
    <location>
        <begin position="124"/>
        <end position="141"/>
    </location>
</feature>
<dbReference type="Pfam" id="PF13188">
    <property type="entry name" value="PAS_8"/>
    <property type="match status" value="1"/>
</dbReference>
<gene>
    <name evidence="8" type="ORF">GCM10009090_00910</name>
</gene>
<dbReference type="SUPFAM" id="SSF58104">
    <property type="entry name" value="Methyl-accepting chemotaxis protein (MCP) signaling domain"/>
    <property type="match status" value="1"/>
</dbReference>
<dbReference type="PANTHER" id="PTHR43531:SF14">
    <property type="entry name" value="METHYL-ACCEPTING CHEMOTAXIS PROTEIN I-RELATED"/>
    <property type="match status" value="1"/>
</dbReference>
<dbReference type="FunFam" id="3.30.450.20:FF:000075">
    <property type="entry name" value="Methyl-accepting chemotaxis protein"/>
    <property type="match status" value="1"/>
</dbReference>
<evidence type="ECO:0000259" key="7">
    <source>
        <dbReference type="PROSITE" id="PS50885"/>
    </source>
</evidence>
<reference evidence="8" key="1">
    <citation type="journal article" date="2014" name="Int. J. Syst. Evol. Microbiol.">
        <title>Complete genome sequence of Corynebacterium casei LMG S-19264T (=DSM 44701T), isolated from a smear-ripened cheese.</title>
        <authorList>
            <consortium name="US DOE Joint Genome Institute (JGI-PGF)"/>
            <person name="Walter F."/>
            <person name="Albersmeier A."/>
            <person name="Kalinowski J."/>
            <person name="Ruckert C."/>
        </authorList>
    </citation>
    <scope>NUCLEOTIDE SEQUENCE</scope>
    <source>
        <strain evidence="8">JCM 13306</strain>
    </source>
</reference>
<evidence type="ECO:0000313" key="8">
    <source>
        <dbReference type="EMBL" id="GHH46193.1"/>
    </source>
</evidence>
<organism evidence="8 9">
    <name type="scientific">Xanthomonas boreopolis</name>
    <dbReference type="NCBI Taxonomy" id="86183"/>
    <lineage>
        <taxon>Bacteria</taxon>
        <taxon>Pseudomonadati</taxon>
        <taxon>Pseudomonadota</taxon>
        <taxon>Gammaproteobacteria</taxon>
        <taxon>Lysobacterales</taxon>
        <taxon>Lysobacteraceae</taxon>
        <taxon>Xanthomonas</taxon>
    </lineage>
</organism>
<dbReference type="EMBL" id="BNBA01000001">
    <property type="protein sequence ID" value="GHH46193.1"/>
    <property type="molecule type" value="Genomic_DNA"/>
</dbReference>
<accession>A0A919F4A7</accession>
<dbReference type="Pfam" id="PF18947">
    <property type="entry name" value="HAMP_2"/>
    <property type="match status" value="1"/>
</dbReference>
<dbReference type="InterPro" id="IPR000014">
    <property type="entry name" value="PAS"/>
</dbReference>
<evidence type="ECO:0000256" key="4">
    <source>
        <dbReference type="SAM" id="MobiDB-lite"/>
    </source>
</evidence>
<dbReference type="CDD" id="cd00130">
    <property type="entry name" value="PAS"/>
    <property type="match status" value="1"/>
</dbReference>
<dbReference type="GO" id="GO:0006935">
    <property type="term" value="P:chemotaxis"/>
    <property type="evidence" value="ECO:0007669"/>
    <property type="project" value="TreeGrafter"/>
</dbReference>
<dbReference type="GO" id="GO:0005886">
    <property type="term" value="C:plasma membrane"/>
    <property type="evidence" value="ECO:0007669"/>
    <property type="project" value="TreeGrafter"/>
</dbReference>
<evidence type="ECO:0000259" key="6">
    <source>
        <dbReference type="PROSITE" id="PS50111"/>
    </source>
</evidence>
<evidence type="ECO:0000256" key="2">
    <source>
        <dbReference type="ARBA" id="ARBA00029447"/>
    </source>
</evidence>
<keyword evidence="9" id="KW-1185">Reference proteome</keyword>
<evidence type="ECO:0000313" key="9">
    <source>
        <dbReference type="Proteomes" id="UP000623958"/>
    </source>
</evidence>
<dbReference type="CDD" id="cd11386">
    <property type="entry name" value="MCP_signal"/>
    <property type="match status" value="1"/>
</dbReference>
<feature type="transmembrane region" description="Helical" evidence="5">
    <location>
        <begin position="100"/>
        <end position="117"/>
    </location>
</feature>
<feature type="transmembrane region" description="Helical" evidence="5">
    <location>
        <begin position="153"/>
        <end position="178"/>
    </location>
</feature>
<dbReference type="PROSITE" id="PS50111">
    <property type="entry name" value="CHEMOTAXIS_TRANSDUC_2"/>
    <property type="match status" value="1"/>
</dbReference>
<evidence type="ECO:0008006" key="10">
    <source>
        <dbReference type="Google" id="ProtNLM"/>
    </source>
</evidence>
<dbReference type="GO" id="GO:0007165">
    <property type="term" value="P:signal transduction"/>
    <property type="evidence" value="ECO:0007669"/>
    <property type="project" value="UniProtKB-KW"/>
</dbReference>
<evidence type="ECO:0000256" key="1">
    <source>
        <dbReference type="ARBA" id="ARBA00022481"/>
    </source>
</evidence>
<dbReference type="PANTHER" id="PTHR43531">
    <property type="entry name" value="PROTEIN ICFG"/>
    <property type="match status" value="1"/>
</dbReference>
<feature type="region of interest" description="Disordered" evidence="4">
    <location>
        <begin position="721"/>
        <end position="741"/>
    </location>
</feature>
<comment type="caution">
    <text evidence="8">The sequence shown here is derived from an EMBL/GenBank/DDBJ whole genome shotgun (WGS) entry which is preliminary data.</text>
</comment>
<dbReference type="Proteomes" id="UP000623958">
    <property type="component" value="Unassembled WGS sequence"/>
</dbReference>
<keyword evidence="5" id="KW-1133">Transmembrane helix</keyword>
<dbReference type="RefSeq" id="WP_434028305.1">
    <property type="nucleotide sequence ID" value="NZ_BNBA01000001.1"/>
</dbReference>
<sequence length="741" mass="79133">MRSSHPAARPANDESLPYLRQLAVSADRLFLGLGGLLAFASLVAAAWLGQWWPFLIVALPSLAVAAGQHLLYPGTLLSRCTIGLVLMALSALLIHQSGGMAEVHFVVIMAIALLVYYRDWRPIVVAAAAIAVHHLAFFWLQRQGWPLRAFAPGTGFGVLLIHAGAVIVETAILAMMAVPMRRQLRSVGHDPRALARAARNIAQEQPLPEEFHGMDFPEGSLAHTLAAASDQLLRQHAQQQREHCESLRLRSALDNVTTHVMIADAQRTIVYVNRPLAAMLAEAQDDLRRDLPGFDAARLLGSSIDQFHRHPEHQARLLDRLSGTHRAQIKVGGRNMRLIINPVADSAGERLGYVVEWADRTAEVQVEEEVARIVREAARGNLKDRVALDGKQGFFRQLAQQLNELLDNNAHALDGISALLSSLSHGDLGARMQGGLEGVFARIGEDANSTAAQLTGIVRRIKDSALAIDTAAAEISAGNSDLARRTEQQAAALEQTAAAMEELTSTVKQNAEHARQANQLAQGAASVASEGGTVVGRVVATMDEIEASSKKIAEIISVIDGIAFQTNILALNAAVEAARAGEQGRGFTVVASEVRTLAQRSAAAAGEIKRLIDDSTGRVASGAALVKQAGATMGEIVASVQRVTDIMAQISGASQEQSAGIDQVNRTLAHMDESTQQNASLVEEASAAARAMEHQASQLVDAVALFRLGEDGVDALLAQAARPGPSRTERTADTVVNLNPR</sequence>
<dbReference type="Gene3D" id="1.10.287.950">
    <property type="entry name" value="Methyl-accepting chemotaxis protein"/>
    <property type="match status" value="1"/>
</dbReference>
<dbReference type="Gene3D" id="3.30.450.20">
    <property type="entry name" value="PAS domain"/>
    <property type="match status" value="1"/>
</dbReference>
<dbReference type="FunFam" id="1.10.287.950:FF:000002">
    <property type="entry name" value="Methyl-accepting chemotaxis protein"/>
    <property type="match status" value="1"/>
</dbReference>
<dbReference type="InterPro" id="IPR004089">
    <property type="entry name" value="MCPsignal_dom"/>
</dbReference>
<feature type="transmembrane region" description="Helical" evidence="5">
    <location>
        <begin position="76"/>
        <end position="94"/>
    </location>
</feature>
<keyword evidence="5" id="KW-0472">Membrane</keyword>
<comment type="similarity">
    <text evidence="2">Belongs to the methyl-accepting chemotaxis (MCP) protein family.</text>
</comment>
<dbReference type="SUPFAM" id="SSF55785">
    <property type="entry name" value="PYP-like sensor domain (PAS domain)"/>
    <property type="match status" value="1"/>
</dbReference>
<feature type="transmembrane region" description="Helical" evidence="5">
    <location>
        <begin position="29"/>
        <end position="48"/>
    </location>
</feature>
<dbReference type="PROSITE" id="PS50885">
    <property type="entry name" value="HAMP"/>
    <property type="match status" value="1"/>
</dbReference>
<feature type="domain" description="Methyl-accepting transducer" evidence="6">
    <location>
        <begin position="464"/>
        <end position="693"/>
    </location>
</feature>
<dbReference type="InterPro" id="IPR003660">
    <property type="entry name" value="HAMP_dom"/>
</dbReference>
<proteinExistence type="inferred from homology"/>
<feature type="domain" description="HAMP" evidence="7">
    <location>
        <begin position="368"/>
        <end position="414"/>
    </location>
</feature>
<dbReference type="AlphaFoldDB" id="A0A919F4A7"/>
<dbReference type="InterPro" id="IPR051310">
    <property type="entry name" value="MCP_chemotaxis"/>
</dbReference>
<keyword evidence="5" id="KW-0812">Transmembrane</keyword>
<dbReference type="InterPro" id="IPR035965">
    <property type="entry name" value="PAS-like_dom_sf"/>
</dbReference>
<dbReference type="GO" id="GO:0004888">
    <property type="term" value="F:transmembrane signaling receptor activity"/>
    <property type="evidence" value="ECO:0007669"/>
    <property type="project" value="TreeGrafter"/>
</dbReference>
<name>A0A919F4A7_9XANT</name>
<reference evidence="8" key="2">
    <citation type="submission" date="2020-09" db="EMBL/GenBank/DDBJ databases">
        <authorList>
            <person name="Sun Q."/>
            <person name="Ohkuma M."/>
        </authorList>
    </citation>
    <scope>NUCLEOTIDE SEQUENCE</scope>
    <source>
        <strain evidence="8">JCM 13306</strain>
    </source>
</reference>
<evidence type="ECO:0000256" key="5">
    <source>
        <dbReference type="SAM" id="Phobius"/>
    </source>
</evidence>
<dbReference type="Pfam" id="PF00015">
    <property type="entry name" value="MCPsignal"/>
    <property type="match status" value="1"/>
</dbReference>
<keyword evidence="1" id="KW-0488">Methylation</keyword>
<protein>
    <recommendedName>
        <fullName evidence="10">Chemotaxis protein</fullName>
    </recommendedName>
</protein>
<dbReference type="SMART" id="SM00283">
    <property type="entry name" value="MA"/>
    <property type="match status" value="1"/>
</dbReference>
<evidence type="ECO:0000256" key="3">
    <source>
        <dbReference type="PROSITE-ProRule" id="PRU00284"/>
    </source>
</evidence>